<keyword evidence="1" id="KW-1133">Transmembrane helix</keyword>
<dbReference type="InterPro" id="IPR032816">
    <property type="entry name" value="VTT_dom"/>
</dbReference>
<organism evidence="3 4">
    <name type="scientific">Shewanella surugensis</name>
    <dbReference type="NCBI Taxonomy" id="212020"/>
    <lineage>
        <taxon>Bacteria</taxon>
        <taxon>Pseudomonadati</taxon>
        <taxon>Pseudomonadota</taxon>
        <taxon>Gammaproteobacteria</taxon>
        <taxon>Alteromonadales</taxon>
        <taxon>Shewanellaceae</taxon>
        <taxon>Shewanella</taxon>
    </lineage>
</organism>
<evidence type="ECO:0000259" key="2">
    <source>
        <dbReference type="Pfam" id="PF09335"/>
    </source>
</evidence>
<protein>
    <submittedName>
        <fullName evidence="3">DedA family protein</fullName>
    </submittedName>
</protein>
<keyword evidence="4" id="KW-1185">Reference proteome</keyword>
<dbReference type="PANTHER" id="PTHR42709:SF2">
    <property type="entry name" value="INNER MEMBRANE PROTEIN YOHD"/>
    <property type="match status" value="1"/>
</dbReference>
<evidence type="ECO:0000313" key="3">
    <source>
        <dbReference type="EMBL" id="MCL1125373.1"/>
    </source>
</evidence>
<dbReference type="Proteomes" id="UP001203423">
    <property type="component" value="Unassembled WGS sequence"/>
</dbReference>
<dbReference type="InterPro" id="IPR051311">
    <property type="entry name" value="DedA_domain"/>
</dbReference>
<proteinExistence type="predicted"/>
<feature type="transmembrane region" description="Helical" evidence="1">
    <location>
        <begin position="20"/>
        <end position="48"/>
    </location>
</feature>
<name>A0ABT0LCD9_9GAMM</name>
<feature type="domain" description="VTT" evidence="2">
    <location>
        <begin position="37"/>
        <end position="153"/>
    </location>
</feature>
<feature type="transmembrane region" description="Helical" evidence="1">
    <location>
        <begin position="173"/>
        <end position="197"/>
    </location>
</feature>
<keyword evidence="1" id="KW-0472">Membrane</keyword>
<gene>
    <name evidence="3" type="ORF">L2764_13020</name>
</gene>
<feature type="transmembrane region" description="Helical" evidence="1">
    <location>
        <begin position="139"/>
        <end position="161"/>
    </location>
</feature>
<sequence length="206" mass="22732">MLSIQHLISDLTPLLQQYGYLLLGLAIAAEGMGIPAPGQSLLVVASILSSSGQMSLSLTLTVAGSGAFLGNACGYWIGQQCEHILIRRKWLSDKTLQKSHNFIERYGIWGLLMSRFIEGFKQIMPLACGIAKMPFKEFLVGNVLAVAIWLTAFGVAPAYLYEKRGSLLAFYHHYAVITWFVVTGAIIASILIFIRLYQKKAMKESN</sequence>
<dbReference type="RefSeq" id="WP_248940689.1">
    <property type="nucleotide sequence ID" value="NZ_JAKIKS010000047.1"/>
</dbReference>
<dbReference type="PANTHER" id="PTHR42709">
    <property type="entry name" value="ALKALINE PHOSPHATASE LIKE PROTEIN"/>
    <property type="match status" value="1"/>
</dbReference>
<accession>A0ABT0LCD9</accession>
<keyword evidence="1" id="KW-0812">Transmembrane</keyword>
<dbReference type="EMBL" id="JAKIKS010000047">
    <property type="protein sequence ID" value="MCL1125373.1"/>
    <property type="molecule type" value="Genomic_DNA"/>
</dbReference>
<evidence type="ECO:0000256" key="1">
    <source>
        <dbReference type="SAM" id="Phobius"/>
    </source>
</evidence>
<dbReference type="Pfam" id="PF09335">
    <property type="entry name" value="VTT_dom"/>
    <property type="match status" value="1"/>
</dbReference>
<comment type="caution">
    <text evidence="3">The sequence shown here is derived from an EMBL/GenBank/DDBJ whole genome shotgun (WGS) entry which is preliminary data.</text>
</comment>
<feature type="transmembrane region" description="Helical" evidence="1">
    <location>
        <begin position="54"/>
        <end position="78"/>
    </location>
</feature>
<evidence type="ECO:0000313" key="4">
    <source>
        <dbReference type="Proteomes" id="UP001203423"/>
    </source>
</evidence>
<reference evidence="3 4" key="1">
    <citation type="submission" date="2022-01" db="EMBL/GenBank/DDBJ databases">
        <title>Whole genome-based taxonomy of the Shewanellaceae.</title>
        <authorList>
            <person name="Martin-Rodriguez A.J."/>
        </authorList>
    </citation>
    <scope>NUCLEOTIDE SEQUENCE [LARGE SCALE GENOMIC DNA]</scope>
    <source>
        <strain evidence="3 4">DSM 17177</strain>
    </source>
</reference>